<feature type="region of interest" description="Disordered" evidence="1">
    <location>
        <begin position="246"/>
        <end position="274"/>
    </location>
</feature>
<evidence type="ECO:0000256" key="1">
    <source>
        <dbReference type="SAM" id="MobiDB-lite"/>
    </source>
</evidence>
<feature type="transmembrane region" description="Helical" evidence="2">
    <location>
        <begin position="111"/>
        <end position="130"/>
    </location>
</feature>
<dbReference type="OrthoDB" id="3066463at2759"/>
<keyword evidence="4" id="KW-1185">Reference proteome</keyword>
<feature type="compositionally biased region" description="Polar residues" evidence="1">
    <location>
        <begin position="246"/>
        <end position="255"/>
    </location>
</feature>
<feature type="transmembrane region" description="Helical" evidence="2">
    <location>
        <begin position="7"/>
        <end position="24"/>
    </location>
</feature>
<feature type="transmembrane region" description="Helical" evidence="2">
    <location>
        <begin position="69"/>
        <end position="91"/>
    </location>
</feature>
<organism evidence="3 4">
    <name type="scientific">Hypholoma sublateritium (strain FD-334 SS-4)</name>
    <dbReference type="NCBI Taxonomy" id="945553"/>
    <lineage>
        <taxon>Eukaryota</taxon>
        <taxon>Fungi</taxon>
        <taxon>Dikarya</taxon>
        <taxon>Basidiomycota</taxon>
        <taxon>Agaricomycotina</taxon>
        <taxon>Agaricomycetes</taxon>
        <taxon>Agaricomycetidae</taxon>
        <taxon>Agaricales</taxon>
        <taxon>Agaricineae</taxon>
        <taxon>Strophariaceae</taxon>
        <taxon>Hypholoma</taxon>
    </lineage>
</organism>
<gene>
    <name evidence="3" type="ORF">HYPSUDRAFT_49427</name>
</gene>
<dbReference type="EMBL" id="KN817693">
    <property type="protein sequence ID" value="KJA14134.1"/>
    <property type="molecule type" value="Genomic_DNA"/>
</dbReference>
<evidence type="ECO:0000256" key="2">
    <source>
        <dbReference type="SAM" id="Phobius"/>
    </source>
</evidence>
<sequence length="274" mass="30298">MFLFSRYFIIGIHIVSRSIEAVIVSNHDINESFLRVWYTGQVIVAALAVSALEIVLMARVYALYNQPRWLAILLLVFLIVEIAVAIVGLSLNLPGHHFTPSLLISFLPRSFAYFGLCSVSIQCIVLVLTMRKYAKSSLQAIPLVQLMVRDGTLAFVMLAIFSLTVVVYTLCNISYAVTGYAWLLSATSCATCRLIINMQTHSTSLEPPGTSTTLIFTTIFTDRMAFESLNPTDTEIEMNARAAHQYTTSGPSSGDSFLGPESRHNPNLSSNWNT</sequence>
<feature type="transmembrane region" description="Helical" evidence="2">
    <location>
        <begin position="36"/>
        <end position="57"/>
    </location>
</feature>
<keyword evidence="2" id="KW-0472">Membrane</keyword>
<name>A0A0D2N4P4_HYPSF</name>
<keyword evidence="2" id="KW-0812">Transmembrane</keyword>
<dbReference type="Proteomes" id="UP000054270">
    <property type="component" value="Unassembled WGS sequence"/>
</dbReference>
<dbReference type="OMA" id="IINMQTH"/>
<feature type="compositionally biased region" description="Polar residues" evidence="1">
    <location>
        <begin position="265"/>
        <end position="274"/>
    </location>
</feature>
<reference evidence="4" key="1">
    <citation type="submission" date="2014-04" db="EMBL/GenBank/DDBJ databases">
        <title>Evolutionary Origins and Diversification of the Mycorrhizal Mutualists.</title>
        <authorList>
            <consortium name="DOE Joint Genome Institute"/>
            <consortium name="Mycorrhizal Genomics Consortium"/>
            <person name="Kohler A."/>
            <person name="Kuo A."/>
            <person name="Nagy L.G."/>
            <person name="Floudas D."/>
            <person name="Copeland A."/>
            <person name="Barry K.W."/>
            <person name="Cichocki N."/>
            <person name="Veneault-Fourrey C."/>
            <person name="LaButti K."/>
            <person name="Lindquist E.A."/>
            <person name="Lipzen A."/>
            <person name="Lundell T."/>
            <person name="Morin E."/>
            <person name="Murat C."/>
            <person name="Riley R."/>
            <person name="Ohm R."/>
            <person name="Sun H."/>
            <person name="Tunlid A."/>
            <person name="Henrissat B."/>
            <person name="Grigoriev I.V."/>
            <person name="Hibbett D.S."/>
            <person name="Martin F."/>
        </authorList>
    </citation>
    <scope>NUCLEOTIDE SEQUENCE [LARGE SCALE GENOMIC DNA]</scope>
    <source>
        <strain evidence="4">FD-334 SS-4</strain>
    </source>
</reference>
<evidence type="ECO:0000313" key="4">
    <source>
        <dbReference type="Proteomes" id="UP000054270"/>
    </source>
</evidence>
<feature type="transmembrane region" description="Helical" evidence="2">
    <location>
        <begin position="151"/>
        <end position="170"/>
    </location>
</feature>
<keyword evidence="2" id="KW-1133">Transmembrane helix</keyword>
<protein>
    <submittedName>
        <fullName evidence="3">Uncharacterized protein</fullName>
    </submittedName>
</protein>
<accession>A0A0D2N4P4</accession>
<evidence type="ECO:0000313" key="3">
    <source>
        <dbReference type="EMBL" id="KJA14134.1"/>
    </source>
</evidence>
<dbReference type="AlphaFoldDB" id="A0A0D2N4P4"/>
<dbReference type="STRING" id="945553.A0A0D2N4P4"/>
<proteinExistence type="predicted"/>